<protein>
    <recommendedName>
        <fullName evidence="2">Lipoprotein</fullName>
    </recommendedName>
</protein>
<name>A0A0F9H029_9ZZZZ</name>
<reference evidence="1" key="1">
    <citation type="journal article" date="2015" name="Nature">
        <title>Complex archaea that bridge the gap between prokaryotes and eukaryotes.</title>
        <authorList>
            <person name="Spang A."/>
            <person name="Saw J.H."/>
            <person name="Jorgensen S.L."/>
            <person name="Zaremba-Niedzwiedzka K."/>
            <person name="Martijn J."/>
            <person name="Lind A.E."/>
            <person name="van Eijk R."/>
            <person name="Schleper C."/>
            <person name="Guy L."/>
            <person name="Ettema T.J."/>
        </authorList>
    </citation>
    <scope>NUCLEOTIDE SEQUENCE</scope>
</reference>
<dbReference type="PROSITE" id="PS51257">
    <property type="entry name" value="PROKAR_LIPOPROTEIN"/>
    <property type="match status" value="1"/>
</dbReference>
<sequence>MWMNKILPIFLLLLGGCSQPFEPDKLWVEFHPPQQYNTWHQEIEVCVGIQRAFDDIVWRTVYAETFRCAGDLDRAGGCFIHPHTIYLANWLLDYEGIVKAELLHYVRYDISHDDLFYQCGGY</sequence>
<dbReference type="EMBL" id="LAZR01016455">
    <property type="protein sequence ID" value="KKM04429.1"/>
    <property type="molecule type" value="Genomic_DNA"/>
</dbReference>
<dbReference type="AlphaFoldDB" id="A0A0F9H029"/>
<proteinExistence type="predicted"/>
<evidence type="ECO:0008006" key="2">
    <source>
        <dbReference type="Google" id="ProtNLM"/>
    </source>
</evidence>
<accession>A0A0F9H029</accession>
<organism evidence="1">
    <name type="scientific">marine sediment metagenome</name>
    <dbReference type="NCBI Taxonomy" id="412755"/>
    <lineage>
        <taxon>unclassified sequences</taxon>
        <taxon>metagenomes</taxon>
        <taxon>ecological metagenomes</taxon>
    </lineage>
</organism>
<gene>
    <name evidence="1" type="ORF">LCGC14_1764330</name>
</gene>
<evidence type="ECO:0000313" key="1">
    <source>
        <dbReference type="EMBL" id="KKM04429.1"/>
    </source>
</evidence>
<comment type="caution">
    <text evidence="1">The sequence shown here is derived from an EMBL/GenBank/DDBJ whole genome shotgun (WGS) entry which is preliminary data.</text>
</comment>